<organism evidence="2 3">
    <name type="scientific">Ralstonia solanacearum</name>
    <name type="common">Pseudomonas solanacearum</name>
    <dbReference type="NCBI Taxonomy" id="305"/>
    <lineage>
        <taxon>Bacteria</taxon>
        <taxon>Pseudomonadati</taxon>
        <taxon>Pseudomonadota</taxon>
        <taxon>Betaproteobacteria</taxon>
        <taxon>Burkholderiales</taxon>
        <taxon>Burkholderiaceae</taxon>
        <taxon>Ralstonia</taxon>
        <taxon>Ralstonia solanacearum species complex</taxon>
    </lineage>
</organism>
<dbReference type="PANTHER" id="PTHR33877:SF2">
    <property type="entry name" value="OS07G0170200 PROTEIN"/>
    <property type="match status" value="1"/>
</dbReference>
<name>A0AA92Q852_RALSL</name>
<gene>
    <name evidence="2" type="ORF">HF909_14065</name>
</gene>
<feature type="domain" description="HNH nuclease" evidence="1">
    <location>
        <begin position="1"/>
        <end position="52"/>
    </location>
</feature>
<dbReference type="InterPro" id="IPR052892">
    <property type="entry name" value="NA-targeting_endonuclease"/>
</dbReference>
<dbReference type="CDD" id="cd00085">
    <property type="entry name" value="HNHc"/>
    <property type="match status" value="1"/>
</dbReference>
<dbReference type="Pfam" id="PF01844">
    <property type="entry name" value="HNH"/>
    <property type="match status" value="1"/>
</dbReference>
<dbReference type="SMART" id="SM00507">
    <property type="entry name" value="HNHc"/>
    <property type="match status" value="1"/>
</dbReference>
<evidence type="ECO:0000313" key="3">
    <source>
        <dbReference type="Proteomes" id="UP000593970"/>
    </source>
</evidence>
<dbReference type="GO" id="GO:0004519">
    <property type="term" value="F:endonuclease activity"/>
    <property type="evidence" value="ECO:0007669"/>
    <property type="project" value="UniProtKB-KW"/>
</dbReference>
<evidence type="ECO:0000259" key="1">
    <source>
        <dbReference type="SMART" id="SM00507"/>
    </source>
</evidence>
<dbReference type="InterPro" id="IPR002711">
    <property type="entry name" value="HNH"/>
</dbReference>
<keyword evidence="2" id="KW-0255">Endonuclease</keyword>
<keyword evidence="2" id="KW-0540">Nuclease</keyword>
<dbReference type="EMBL" id="CP051169">
    <property type="protein sequence ID" value="QOK98351.1"/>
    <property type="molecule type" value="Genomic_DNA"/>
</dbReference>
<sequence>MLIRDNCICQMCGASPAKNPDVVLHVDHIKPYSKGGETVQENLRTLCSICNIGKSDMHDDE</sequence>
<proteinExistence type="predicted"/>
<protein>
    <submittedName>
        <fullName evidence="2">HNH endonuclease</fullName>
    </submittedName>
</protein>
<reference evidence="3" key="1">
    <citation type="submission" date="2020-04" db="EMBL/GenBank/DDBJ databases">
        <title>Ralstonia solanacearum UW576, UW763, UW773, and UW774.</title>
        <authorList>
            <person name="Steidl O."/>
            <person name="Truchon A."/>
            <person name="Allen C."/>
        </authorList>
    </citation>
    <scope>NUCLEOTIDE SEQUENCE [LARGE SCALE GENOMIC DNA]</scope>
    <source>
        <strain evidence="3">UW774</strain>
    </source>
</reference>
<dbReference type="InterPro" id="IPR003615">
    <property type="entry name" value="HNH_nuc"/>
</dbReference>
<dbReference type="GO" id="GO:0008270">
    <property type="term" value="F:zinc ion binding"/>
    <property type="evidence" value="ECO:0007669"/>
    <property type="project" value="InterPro"/>
</dbReference>
<dbReference type="Proteomes" id="UP000593970">
    <property type="component" value="Chromosome"/>
</dbReference>
<dbReference type="AlphaFoldDB" id="A0AA92Q852"/>
<evidence type="ECO:0000313" key="2">
    <source>
        <dbReference type="EMBL" id="QOK98351.1"/>
    </source>
</evidence>
<accession>A0AA92Q852</accession>
<dbReference type="PANTHER" id="PTHR33877">
    <property type="entry name" value="SLL1193 PROTEIN"/>
    <property type="match status" value="1"/>
</dbReference>
<dbReference type="GO" id="GO:0003676">
    <property type="term" value="F:nucleic acid binding"/>
    <property type="evidence" value="ECO:0007669"/>
    <property type="project" value="InterPro"/>
</dbReference>
<dbReference type="Gene3D" id="1.10.30.50">
    <property type="match status" value="1"/>
</dbReference>
<keyword evidence="2" id="KW-0378">Hydrolase</keyword>